<evidence type="ECO:0000256" key="9">
    <source>
        <dbReference type="SAM" id="Phobius"/>
    </source>
</evidence>
<evidence type="ECO:0000256" key="7">
    <source>
        <dbReference type="ARBA" id="ARBA00029447"/>
    </source>
</evidence>
<evidence type="ECO:0000259" key="10">
    <source>
        <dbReference type="PROSITE" id="PS50111"/>
    </source>
</evidence>
<evidence type="ECO:0000256" key="4">
    <source>
        <dbReference type="ARBA" id="ARBA00022989"/>
    </source>
</evidence>
<evidence type="ECO:0000256" key="8">
    <source>
        <dbReference type="PROSITE-ProRule" id="PRU00284"/>
    </source>
</evidence>
<dbReference type="CDD" id="cd18774">
    <property type="entry name" value="PDC2_HK_sensor"/>
    <property type="match status" value="1"/>
</dbReference>
<dbReference type="InterPro" id="IPR033480">
    <property type="entry name" value="sCache_2"/>
</dbReference>
<dbReference type="CDD" id="cd11386">
    <property type="entry name" value="MCP_signal"/>
    <property type="match status" value="1"/>
</dbReference>
<dbReference type="GO" id="GO:0007165">
    <property type="term" value="P:signal transduction"/>
    <property type="evidence" value="ECO:0007669"/>
    <property type="project" value="UniProtKB-KW"/>
</dbReference>
<dbReference type="Gene3D" id="1.10.287.950">
    <property type="entry name" value="Methyl-accepting chemotaxis protein"/>
    <property type="match status" value="1"/>
</dbReference>
<dbReference type="Pfam" id="PF17200">
    <property type="entry name" value="sCache_2"/>
    <property type="match status" value="1"/>
</dbReference>
<dbReference type="Pfam" id="PF00015">
    <property type="entry name" value="MCPsignal"/>
    <property type="match status" value="1"/>
</dbReference>
<keyword evidence="5 9" id="KW-0472">Membrane</keyword>
<keyword evidence="4 9" id="KW-1133">Transmembrane helix</keyword>
<feature type="domain" description="Methyl-accepting transducer" evidence="10">
    <location>
        <begin position="268"/>
        <end position="504"/>
    </location>
</feature>
<evidence type="ECO:0000313" key="11">
    <source>
        <dbReference type="EMBL" id="BAQ18889.1"/>
    </source>
</evidence>
<dbReference type="SMART" id="SM00283">
    <property type="entry name" value="MA"/>
    <property type="match status" value="1"/>
</dbReference>
<dbReference type="AlphaFoldDB" id="A0A0A8K9W3"/>
<dbReference type="PROSITE" id="PS50111">
    <property type="entry name" value="CHEMOTAXIS_TRANSDUC_2"/>
    <property type="match status" value="1"/>
</dbReference>
<evidence type="ECO:0000256" key="2">
    <source>
        <dbReference type="ARBA" id="ARBA00022475"/>
    </source>
</evidence>
<keyword evidence="2" id="KW-1003">Cell membrane</keyword>
<sequence>MLSRLSLRTKMMTLAAAALIGMLAVGVIGAMSQRSASYDQRMQLLRSIVETTRTQLIHFQKQEQAGALSREAAQTLARESVRNARYLGTEYIFIFRSDGVNVLLPPQPASEGTQMGEAKDPDGRRYVADLLAAGQRGGGFVHYKFPHPGGTVPAAKISYAESIPQWNWVIGTGMYVDDVDAAFRADLLRNLGIVLVLALGVFGLVFVVGRSVLQQVGGEPANAVAIMKRVAEGDLRAQVAGAPANSMLGELGALIDRLRDTVHEITSGADRLGTAAQEISVTSASVADGAHRQSDSTQAMAAAMEELTVSIGHISDHATQTETHAREAARRAIEGQSQVSEAATQMRELSGAVSEASERIESLSRRAAEVGTVTASIKEIAAQTNLLALNAAIEAARAGETGRGFAVVADEVRKLAERTALATVEIESTLGAIQSETTGAVDAMAQASQRVAHSVTAAEHSATVLHQIAEGATRATELVADVADSTREQSSASTSLAQQVDQIARMVETTTQGMDETAHATQELEQVANQLNVVVSRFQY</sequence>
<proteinExistence type="inferred from homology"/>
<comment type="subcellular location">
    <subcellularLocation>
        <location evidence="1">Cell membrane</location>
        <topology evidence="1">Multi-pass membrane protein</topology>
    </subcellularLocation>
</comment>
<accession>A0A0A8K9W3</accession>
<dbReference type="GO" id="GO:0005886">
    <property type="term" value="C:plasma membrane"/>
    <property type="evidence" value="ECO:0007669"/>
    <property type="project" value="UniProtKB-SubCell"/>
</dbReference>
<dbReference type="EMBL" id="LC016820">
    <property type="protein sequence ID" value="BAQ18889.1"/>
    <property type="molecule type" value="Genomic_DNA"/>
</dbReference>
<comment type="similarity">
    <text evidence="7">Belongs to the methyl-accepting chemotaxis (MCP) protein family.</text>
</comment>
<dbReference type="InterPro" id="IPR004089">
    <property type="entry name" value="MCPsignal_dom"/>
</dbReference>
<reference evidence="11" key="1">
    <citation type="submission" date="2014-12" db="EMBL/GenBank/DDBJ databases">
        <title>Formation of a single polar flagellum by lateral and polar bacterial flagellar gene sets.</title>
        <authorList>
            <person name="Maruyama Y."/>
            <person name="Kobayashi M."/>
            <person name="Murata K."/>
            <person name="Hashimoto W."/>
        </authorList>
    </citation>
    <scope>NUCLEOTIDE SEQUENCE</scope>
    <source>
        <strain evidence="11">A1</strain>
    </source>
</reference>
<protein>
    <submittedName>
        <fullName evidence="11">Methyl-accepting chemotaxis protein MCP</fullName>
    </submittedName>
</protein>
<evidence type="ECO:0000256" key="6">
    <source>
        <dbReference type="ARBA" id="ARBA00023224"/>
    </source>
</evidence>
<dbReference type="SUPFAM" id="SSF58104">
    <property type="entry name" value="Methyl-accepting chemotaxis protein (MCP) signaling domain"/>
    <property type="match status" value="1"/>
</dbReference>
<keyword evidence="3 9" id="KW-0812">Transmembrane</keyword>
<dbReference type="SMART" id="SM01049">
    <property type="entry name" value="Cache_2"/>
    <property type="match status" value="1"/>
</dbReference>
<dbReference type="GO" id="GO:0006935">
    <property type="term" value="P:chemotaxis"/>
    <property type="evidence" value="ECO:0007669"/>
    <property type="project" value="UniProtKB-ARBA"/>
</dbReference>
<organism evidence="11">
    <name type="scientific">Sphingomonas sp. A1</name>
    <dbReference type="NCBI Taxonomy" id="90322"/>
    <lineage>
        <taxon>Bacteria</taxon>
        <taxon>Pseudomonadati</taxon>
        <taxon>Pseudomonadota</taxon>
        <taxon>Alphaproteobacteria</taxon>
        <taxon>Sphingomonadales</taxon>
        <taxon>Sphingomonadaceae</taxon>
        <taxon>Sphingomonas</taxon>
    </lineage>
</organism>
<keyword evidence="6 8" id="KW-0807">Transducer</keyword>
<name>A0A0A8K9W3_9SPHN</name>
<evidence type="ECO:0000256" key="1">
    <source>
        <dbReference type="ARBA" id="ARBA00004651"/>
    </source>
</evidence>
<dbReference type="PANTHER" id="PTHR32089:SF112">
    <property type="entry name" value="LYSOZYME-LIKE PROTEIN-RELATED"/>
    <property type="match status" value="1"/>
</dbReference>
<dbReference type="FunFam" id="1.10.287.950:FF:000001">
    <property type="entry name" value="Methyl-accepting chemotaxis sensory transducer"/>
    <property type="match status" value="1"/>
</dbReference>
<feature type="transmembrane region" description="Helical" evidence="9">
    <location>
        <begin position="187"/>
        <end position="208"/>
    </location>
</feature>
<evidence type="ECO:0000256" key="3">
    <source>
        <dbReference type="ARBA" id="ARBA00022692"/>
    </source>
</evidence>
<dbReference type="Gene3D" id="3.30.450.20">
    <property type="entry name" value="PAS domain"/>
    <property type="match status" value="1"/>
</dbReference>
<evidence type="ECO:0000256" key="5">
    <source>
        <dbReference type="ARBA" id="ARBA00023136"/>
    </source>
</evidence>
<gene>
    <name evidence="11" type="primary">mcp</name>
</gene>
<dbReference type="PANTHER" id="PTHR32089">
    <property type="entry name" value="METHYL-ACCEPTING CHEMOTAXIS PROTEIN MCPB"/>
    <property type="match status" value="1"/>
</dbReference>